<accession>A0ABQ5U1G0</accession>
<evidence type="ECO:0008006" key="3">
    <source>
        <dbReference type="Google" id="ProtNLM"/>
    </source>
</evidence>
<gene>
    <name evidence="1" type="ORF">GCM10007924_04080</name>
</gene>
<reference evidence="1" key="2">
    <citation type="submission" date="2023-01" db="EMBL/GenBank/DDBJ databases">
        <title>Draft genome sequence of Sneathiella chinensis strain NBRC 103408.</title>
        <authorList>
            <person name="Sun Q."/>
            <person name="Mori K."/>
        </authorList>
    </citation>
    <scope>NUCLEOTIDE SEQUENCE</scope>
    <source>
        <strain evidence="1">NBRC 103408</strain>
    </source>
</reference>
<proteinExistence type="predicted"/>
<protein>
    <recommendedName>
        <fullName evidence="3">DUF3501 domain-containing protein</fullName>
    </recommendedName>
</protein>
<dbReference type="InterPro" id="IPR021890">
    <property type="entry name" value="DUF3501"/>
</dbReference>
<dbReference type="Proteomes" id="UP001161409">
    <property type="component" value="Unassembled WGS sequence"/>
</dbReference>
<keyword evidence="2" id="KW-1185">Reference proteome</keyword>
<evidence type="ECO:0000313" key="2">
    <source>
        <dbReference type="Proteomes" id="UP001161409"/>
    </source>
</evidence>
<dbReference type="Pfam" id="PF12007">
    <property type="entry name" value="DUF3501"/>
    <property type="match status" value="1"/>
</dbReference>
<comment type="caution">
    <text evidence="1">The sequence shown here is derived from an EMBL/GenBank/DDBJ whole genome shotgun (WGS) entry which is preliminary data.</text>
</comment>
<organism evidence="1 2">
    <name type="scientific">Sneathiella chinensis</name>
    <dbReference type="NCBI Taxonomy" id="349750"/>
    <lineage>
        <taxon>Bacteria</taxon>
        <taxon>Pseudomonadati</taxon>
        <taxon>Pseudomonadota</taxon>
        <taxon>Alphaproteobacteria</taxon>
        <taxon>Sneathiellales</taxon>
        <taxon>Sneathiellaceae</taxon>
        <taxon>Sneathiella</taxon>
    </lineage>
</organism>
<reference evidence="1" key="1">
    <citation type="journal article" date="2014" name="Int. J. Syst. Evol. Microbiol.">
        <title>Complete genome of a new Firmicutes species belonging to the dominant human colonic microbiota ('Ruminococcus bicirculans') reveals two chromosomes and a selective capacity to utilize plant glucans.</title>
        <authorList>
            <consortium name="NISC Comparative Sequencing Program"/>
            <person name="Wegmann U."/>
            <person name="Louis P."/>
            <person name="Goesmann A."/>
            <person name="Henrissat B."/>
            <person name="Duncan S.H."/>
            <person name="Flint H.J."/>
        </authorList>
    </citation>
    <scope>NUCLEOTIDE SEQUENCE</scope>
    <source>
        <strain evidence="1">NBRC 103408</strain>
    </source>
</reference>
<evidence type="ECO:0000313" key="1">
    <source>
        <dbReference type="EMBL" id="GLQ05187.1"/>
    </source>
</evidence>
<dbReference type="RefSeq" id="WP_169559206.1">
    <property type="nucleotide sequence ID" value="NZ_BSNF01000001.1"/>
</dbReference>
<name>A0ABQ5U1G0_9PROT</name>
<sequence length="197" mass="22505">MTALKKEITRDDIMPVEDYARIRKEHKTQLVALKKPRRVSVGPFATFYFENYATMWAQIHEMLYIEGGGEEQITDELTAYNPLIPNGSELVATLMLEIDDPVRRDYTLRQLGHIEEAVYLQINDEKIYATAEQEVERTTPDGKTSSIHFLHFPLSEAQKRDFKISSSPIILGIEHANYGHMAMLGAATREALAEDFD</sequence>
<dbReference type="EMBL" id="BSNF01000001">
    <property type="protein sequence ID" value="GLQ05187.1"/>
    <property type="molecule type" value="Genomic_DNA"/>
</dbReference>